<dbReference type="STRING" id="53501.SAMN04488043_106221"/>
<proteinExistence type="predicted"/>
<dbReference type="EMBL" id="CYSA01000028">
    <property type="protein sequence ID" value="CUH68725.1"/>
    <property type="molecule type" value="Genomic_DNA"/>
</dbReference>
<dbReference type="SUPFAM" id="SSF53335">
    <property type="entry name" value="S-adenosyl-L-methionine-dependent methyltransferases"/>
    <property type="match status" value="1"/>
</dbReference>
<reference evidence="1 2" key="1">
    <citation type="submission" date="2015-09" db="EMBL/GenBank/DDBJ databases">
        <authorList>
            <consortium name="Swine Surveillance"/>
        </authorList>
    </citation>
    <scope>NUCLEOTIDE SEQUENCE [LARGE SCALE GENOMIC DNA]</scope>
    <source>
        <strain evidence="1 2">CECT 4357</strain>
    </source>
</reference>
<keyword evidence="2" id="KW-1185">Reference proteome</keyword>
<sequence>MGTKRRNSATSPFFSRSYAGYTRAQMKTIAANIRQKKLSVFDPMAGQAHAISSLTWLGHDVWLNDYNPALILLAWLRSRAVLNDLEILLHRYLDWLSGVELPSFDSGTNRDTAIEFHQGWIAPHVQDGLFEYANQLDGRSIGELFQDESNCRDELFKWASVVLAARRLVTYSKSDNTTWLKPGGLIRHTDIKKEIIQELEKLATWRREKTDRFGSSVFSSSESIASFSVSEAKNLKIDFARNADVVVCSPPYANRLDYSAMWAPELKVFEMLSDDSIFQQVKEAQIASTVTKGRQFHESDLDAIATDVSRSLKEIRDSKEYASIGYYYPYFANFCLDLHKSILSAAAASASAKMWLVFIRDTTRKDTLVESHRVVEFALEQAGFRRTDDTEFDIVRSHIGVARKGYAKQTLHGLAQREWSLIFTSVGGKHAG</sequence>
<evidence type="ECO:0000313" key="1">
    <source>
        <dbReference type="EMBL" id="CUH68725.1"/>
    </source>
</evidence>
<dbReference type="InterPro" id="IPR029063">
    <property type="entry name" value="SAM-dependent_MTases_sf"/>
</dbReference>
<name>A0A0P1FKN3_THAGE</name>
<evidence type="ECO:0000313" key="2">
    <source>
        <dbReference type="Proteomes" id="UP000051587"/>
    </source>
</evidence>
<gene>
    <name evidence="1" type="ORF">TG4357_03760</name>
</gene>
<dbReference type="AlphaFoldDB" id="A0A0P1FKN3"/>
<dbReference type="Proteomes" id="UP000051587">
    <property type="component" value="Unassembled WGS sequence"/>
</dbReference>
<accession>A0A0P1FKN3</accession>
<organism evidence="1 2">
    <name type="scientific">Thalassovita gelatinovora</name>
    <name type="common">Thalassobius gelatinovorus</name>
    <dbReference type="NCBI Taxonomy" id="53501"/>
    <lineage>
        <taxon>Bacteria</taxon>
        <taxon>Pseudomonadati</taxon>
        <taxon>Pseudomonadota</taxon>
        <taxon>Alphaproteobacteria</taxon>
        <taxon>Rhodobacterales</taxon>
        <taxon>Roseobacteraceae</taxon>
        <taxon>Thalassovita</taxon>
    </lineage>
</organism>
<protein>
    <submittedName>
        <fullName evidence="1">Uncharacterized protein</fullName>
    </submittedName>
</protein>